<reference evidence="8" key="1">
    <citation type="journal article" date="2020" name="Nat. Commun.">
        <title>Large-scale genome sequencing of mycorrhizal fungi provides insights into the early evolution of symbiotic traits.</title>
        <authorList>
            <person name="Miyauchi S."/>
            <person name="Kiss E."/>
            <person name="Kuo A."/>
            <person name="Drula E."/>
            <person name="Kohler A."/>
            <person name="Sanchez-Garcia M."/>
            <person name="Morin E."/>
            <person name="Andreopoulos B."/>
            <person name="Barry K.W."/>
            <person name="Bonito G."/>
            <person name="Buee M."/>
            <person name="Carver A."/>
            <person name="Chen C."/>
            <person name="Cichocki N."/>
            <person name="Clum A."/>
            <person name="Culley D."/>
            <person name="Crous P.W."/>
            <person name="Fauchery L."/>
            <person name="Girlanda M."/>
            <person name="Hayes R.D."/>
            <person name="Keri Z."/>
            <person name="LaButti K."/>
            <person name="Lipzen A."/>
            <person name="Lombard V."/>
            <person name="Magnuson J."/>
            <person name="Maillard F."/>
            <person name="Murat C."/>
            <person name="Nolan M."/>
            <person name="Ohm R.A."/>
            <person name="Pangilinan J."/>
            <person name="Pereira M.F."/>
            <person name="Perotto S."/>
            <person name="Peter M."/>
            <person name="Pfister S."/>
            <person name="Riley R."/>
            <person name="Sitrit Y."/>
            <person name="Stielow J.B."/>
            <person name="Szollosi G."/>
            <person name="Zifcakova L."/>
            <person name="Stursova M."/>
            <person name="Spatafora J.W."/>
            <person name="Tedersoo L."/>
            <person name="Vaario L.M."/>
            <person name="Yamada A."/>
            <person name="Yan M."/>
            <person name="Wang P."/>
            <person name="Xu J."/>
            <person name="Bruns T."/>
            <person name="Baldrian P."/>
            <person name="Vilgalys R."/>
            <person name="Dunand C."/>
            <person name="Henrissat B."/>
            <person name="Grigoriev I.V."/>
            <person name="Hibbett D."/>
            <person name="Nagy L.G."/>
            <person name="Martin F.M."/>
        </authorList>
    </citation>
    <scope>NUCLEOTIDE SEQUENCE</scope>
    <source>
        <strain evidence="8">UH-Tt-Lm1</strain>
    </source>
</reference>
<evidence type="ECO:0000313" key="8">
    <source>
        <dbReference type="EMBL" id="KAF9784448.1"/>
    </source>
</evidence>
<evidence type="ECO:0000256" key="3">
    <source>
        <dbReference type="ARBA" id="ARBA00022833"/>
    </source>
</evidence>
<proteinExistence type="predicted"/>
<dbReference type="EMBL" id="WIUZ02000008">
    <property type="protein sequence ID" value="KAF9784448.1"/>
    <property type="molecule type" value="Genomic_DNA"/>
</dbReference>
<dbReference type="Pfam" id="PF00097">
    <property type="entry name" value="zf-C3HC4"/>
    <property type="match status" value="1"/>
</dbReference>
<sequence length="313" mass="34283">MAKSRNDLSKGFHELMHAQAKTPTRTPQRSAPTPASPVRSGPRRQRFAQSEVGASDQLKQQYRVMQKGFIILENLCEAKKVQVRSLKEELQNKTAEYESTTSTLLDKLDEGGKAIKDLSEILEEKVRQVEHLSAELDVTRKMIQGTETVAVAEGKSMVGACTELLTCIFCSRLLVVPFSLDCRHAGCFNCVLDGFNNNGTSCPKCNAFCGNPPQYDVSLENFLSLVCSRTGTQHLTAGSSSIDPKTFEKLYGQRNTMTMLQAAGPQLQPLLSIAPQDQTRAQPQTLDFIKQVGPTSVAAGIQGSDLINTPMDL</sequence>
<reference evidence="8" key="2">
    <citation type="submission" date="2020-11" db="EMBL/GenBank/DDBJ databases">
        <authorList>
            <consortium name="DOE Joint Genome Institute"/>
            <person name="Kuo A."/>
            <person name="Miyauchi S."/>
            <person name="Kiss E."/>
            <person name="Drula E."/>
            <person name="Kohler A."/>
            <person name="Sanchez-Garcia M."/>
            <person name="Andreopoulos B."/>
            <person name="Barry K.W."/>
            <person name="Bonito G."/>
            <person name="Buee M."/>
            <person name="Carver A."/>
            <person name="Chen C."/>
            <person name="Cichocki N."/>
            <person name="Clum A."/>
            <person name="Culley D."/>
            <person name="Crous P.W."/>
            <person name="Fauchery L."/>
            <person name="Girlanda M."/>
            <person name="Hayes R."/>
            <person name="Keri Z."/>
            <person name="Labutti K."/>
            <person name="Lipzen A."/>
            <person name="Lombard V."/>
            <person name="Magnuson J."/>
            <person name="Maillard F."/>
            <person name="Morin E."/>
            <person name="Murat C."/>
            <person name="Nolan M."/>
            <person name="Ohm R."/>
            <person name="Pangilinan J."/>
            <person name="Pereira M."/>
            <person name="Perotto S."/>
            <person name="Peter M."/>
            <person name="Riley R."/>
            <person name="Sitrit Y."/>
            <person name="Stielow B."/>
            <person name="Szollosi G."/>
            <person name="Zifcakova L."/>
            <person name="Stursova M."/>
            <person name="Spatafora J.W."/>
            <person name="Tedersoo L."/>
            <person name="Vaario L.-M."/>
            <person name="Yamada A."/>
            <person name="Yan M."/>
            <person name="Wang P."/>
            <person name="Xu J."/>
            <person name="Bruns T."/>
            <person name="Baldrian P."/>
            <person name="Vilgalys R."/>
            <person name="Henrissat B."/>
            <person name="Grigoriev I.V."/>
            <person name="Hibbett D."/>
            <person name="Nagy L.G."/>
            <person name="Martin F.M."/>
        </authorList>
    </citation>
    <scope>NUCLEOTIDE SEQUENCE</scope>
    <source>
        <strain evidence="8">UH-Tt-Lm1</strain>
    </source>
</reference>
<dbReference type="GO" id="GO:0008270">
    <property type="term" value="F:zinc ion binding"/>
    <property type="evidence" value="ECO:0007669"/>
    <property type="project" value="UniProtKB-KW"/>
</dbReference>
<organism evidence="8 9">
    <name type="scientific">Thelephora terrestris</name>
    <dbReference type="NCBI Taxonomy" id="56493"/>
    <lineage>
        <taxon>Eukaryota</taxon>
        <taxon>Fungi</taxon>
        <taxon>Dikarya</taxon>
        <taxon>Basidiomycota</taxon>
        <taxon>Agaricomycotina</taxon>
        <taxon>Agaricomycetes</taxon>
        <taxon>Thelephorales</taxon>
        <taxon>Thelephoraceae</taxon>
        <taxon>Thelephora</taxon>
    </lineage>
</organism>
<evidence type="ECO:0000256" key="1">
    <source>
        <dbReference type="ARBA" id="ARBA00022723"/>
    </source>
</evidence>
<keyword evidence="3" id="KW-0862">Zinc</keyword>
<name>A0A9P6L5L9_9AGAM</name>
<dbReference type="Gene3D" id="3.30.40.10">
    <property type="entry name" value="Zinc/RING finger domain, C3HC4 (zinc finger)"/>
    <property type="match status" value="1"/>
</dbReference>
<evidence type="ECO:0000256" key="2">
    <source>
        <dbReference type="ARBA" id="ARBA00022771"/>
    </source>
</evidence>
<gene>
    <name evidence="8" type="ORF">BJ322DRAFT_1109158</name>
</gene>
<dbReference type="Proteomes" id="UP000736335">
    <property type="component" value="Unassembled WGS sequence"/>
</dbReference>
<evidence type="ECO:0000259" key="7">
    <source>
        <dbReference type="PROSITE" id="PS50089"/>
    </source>
</evidence>
<keyword evidence="1" id="KW-0479">Metal-binding</keyword>
<dbReference type="PROSITE" id="PS50089">
    <property type="entry name" value="ZF_RING_2"/>
    <property type="match status" value="1"/>
</dbReference>
<dbReference type="AlphaFoldDB" id="A0A9P6L5L9"/>
<comment type="caution">
    <text evidence="8">The sequence shown here is derived from an EMBL/GenBank/DDBJ whole genome shotgun (WGS) entry which is preliminary data.</text>
</comment>
<feature type="compositionally biased region" description="Polar residues" evidence="6">
    <location>
        <begin position="21"/>
        <end position="33"/>
    </location>
</feature>
<dbReference type="InterPro" id="IPR018957">
    <property type="entry name" value="Znf_C3HC4_RING-type"/>
</dbReference>
<dbReference type="InterPro" id="IPR001841">
    <property type="entry name" value="Znf_RING"/>
</dbReference>
<protein>
    <recommendedName>
        <fullName evidence="7">RING-type domain-containing protein</fullName>
    </recommendedName>
</protein>
<dbReference type="SUPFAM" id="SSF57850">
    <property type="entry name" value="RING/U-box"/>
    <property type="match status" value="1"/>
</dbReference>
<keyword evidence="9" id="KW-1185">Reference proteome</keyword>
<feature type="compositionally biased region" description="Basic and acidic residues" evidence="6">
    <location>
        <begin position="1"/>
        <end position="16"/>
    </location>
</feature>
<dbReference type="OrthoDB" id="6105938at2759"/>
<evidence type="ECO:0000256" key="5">
    <source>
        <dbReference type="SAM" id="Coils"/>
    </source>
</evidence>
<evidence type="ECO:0000256" key="6">
    <source>
        <dbReference type="SAM" id="MobiDB-lite"/>
    </source>
</evidence>
<accession>A0A9P6L5L9</accession>
<feature type="domain" description="RING-type" evidence="7">
    <location>
        <begin position="167"/>
        <end position="206"/>
    </location>
</feature>
<evidence type="ECO:0000313" key="9">
    <source>
        <dbReference type="Proteomes" id="UP000736335"/>
    </source>
</evidence>
<feature type="coiled-coil region" evidence="5">
    <location>
        <begin position="76"/>
        <end position="135"/>
    </location>
</feature>
<evidence type="ECO:0000256" key="4">
    <source>
        <dbReference type="PROSITE-ProRule" id="PRU00175"/>
    </source>
</evidence>
<keyword evidence="5" id="KW-0175">Coiled coil</keyword>
<keyword evidence="2 4" id="KW-0863">Zinc-finger</keyword>
<dbReference type="InterPro" id="IPR013083">
    <property type="entry name" value="Znf_RING/FYVE/PHD"/>
</dbReference>
<feature type="region of interest" description="Disordered" evidence="6">
    <location>
        <begin position="1"/>
        <end position="54"/>
    </location>
</feature>